<comment type="caution">
    <text evidence="14">The sequence shown here is derived from an EMBL/GenBank/DDBJ whole genome shotgun (WGS) entry which is preliminary data.</text>
</comment>
<dbReference type="GeneID" id="77315084"/>
<evidence type="ECO:0000259" key="9">
    <source>
        <dbReference type="PROSITE" id="PS51722"/>
    </source>
</evidence>
<evidence type="ECO:0000313" key="11">
    <source>
        <dbReference type="EMBL" id="PME71088.1"/>
    </source>
</evidence>
<dbReference type="FunFam" id="3.40.50.300:FF:000029">
    <property type="entry name" value="Elongation factor G"/>
    <property type="match status" value="1"/>
</dbReference>
<feature type="binding site" evidence="8">
    <location>
        <begin position="142"/>
        <end position="145"/>
    </location>
    <ligand>
        <name>GTP</name>
        <dbReference type="ChEBI" id="CHEBI:37565"/>
    </ligand>
</feature>
<evidence type="ECO:0000256" key="4">
    <source>
        <dbReference type="ARBA" id="ARBA00022768"/>
    </source>
</evidence>
<evidence type="ECO:0000313" key="14">
    <source>
        <dbReference type="EMBL" id="PMM55889.1"/>
    </source>
</evidence>
<evidence type="ECO:0000256" key="6">
    <source>
        <dbReference type="ARBA" id="ARBA00023134"/>
    </source>
</evidence>
<dbReference type="InterPro" id="IPR035649">
    <property type="entry name" value="EFG_V"/>
</dbReference>
<gene>
    <name evidence="8 15" type="primary">fusA</name>
    <name evidence="14" type="ORF">BCT50_09395</name>
    <name evidence="13" type="ORF">BCT74_17635</name>
    <name evidence="12" type="ORF">BCT99_12210</name>
    <name evidence="11" type="ORF">BCV30_22375</name>
    <name evidence="10" type="ORF">BCV38_15470</name>
    <name evidence="15" type="ORF">FCV91_04975</name>
</gene>
<evidence type="ECO:0000313" key="16">
    <source>
        <dbReference type="Proteomes" id="UP000235385"/>
    </source>
</evidence>
<dbReference type="EMBL" id="MCZJ01000035">
    <property type="protein sequence ID" value="PMM55889.1"/>
    <property type="molecule type" value="Genomic_DNA"/>
</dbReference>
<evidence type="ECO:0000313" key="17">
    <source>
        <dbReference type="Proteomes" id="UP000235554"/>
    </source>
</evidence>
<keyword evidence="3 8" id="KW-0547">Nucleotide-binding</keyword>
<name>A0A1B9PTC7_9VIBR</name>
<dbReference type="PROSITE" id="PS00301">
    <property type="entry name" value="G_TR_1"/>
    <property type="match status" value="1"/>
</dbReference>
<dbReference type="InterPro" id="IPR005225">
    <property type="entry name" value="Small_GTP-bd"/>
</dbReference>
<dbReference type="PROSITE" id="PS51722">
    <property type="entry name" value="G_TR_2"/>
    <property type="match status" value="1"/>
</dbReference>
<dbReference type="Pfam" id="PF03764">
    <property type="entry name" value="EFG_IV"/>
    <property type="match status" value="1"/>
</dbReference>
<evidence type="ECO:0000313" key="19">
    <source>
        <dbReference type="Proteomes" id="UP000235778"/>
    </source>
</evidence>
<dbReference type="InterPro" id="IPR041095">
    <property type="entry name" value="EFG_II"/>
</dbReference>
<dbReference type="CDD" id="cd16262">
    <property type="entry name" value="EFG_III"/>
    <property type="match status" value="1"/>
</dbReference>
<dbReference type="InterPro" id="IPR000795">
    <property type="entry name" value="T_Tr_GTP-bd_dom"/>
</dbReference>
<dbReference type="InterPro" id="IPR031157">
    <property type="entry name" value="G_TR_CS"/>
</dbReference>
<dbReference type="CDD" id="cd01434">
    <property type="entry name" value="EFG_mtEFG1_IV"/>
    <property type="match status" value="1"/>
</dbReference>
<proteinExistence type="inferred from homology"/>
<dbReference type="Gene3D" id="2.40.30.10">
    <property type="entry name" value="Translation factors"/>
    <property type="match status" value="1"/>
</dbReference>
<evidence type="ECO:0000313" key="13">
    <source>
        <dbReference type="EMBL" id="PML58335.1"/>
    </source>
</evidence>
<dbReference type="Proteomes" id="UP000235746">
    <property type="component" value="Unassembled WGS sequence"/>
</dbReference>
<comment type="subcellular location">
    <subcellularLocation>
        <location evidence="8">Cytoplasm</location>
    </subcellularLocation>
</comment>
<evidence type="ECO:0000256" key="1">
    <source>
        <dbReference type="ARBA" id="ARBA00005870"/>
    </source>
</evidence>
<dbReference type="Pfam" id="PF00679">
    <property type="entry name" value="EFG_C"/>
    <property type="match status" value="1"/>
</dbReference>
<feature type="binding site" evidence="8">
    <location>
        <begin position="88"/>
        <end position="92"/>
    </location>
    <ligand>
        <name>GTP</name>
        <dbReference type="ChEBI" id="CHEBI:37565"/>
    </ligand>
</feature>
<dbReference type="InterPro" id="IPR009022">
    <property type="entry name" value="EFG_III"/>
</dbReference>
<dbReference type="SUPFAM" id="SSF54980">
    <property type="entry name" value="EF-G C-terminal domain-like"/>
    <property type="match status" value="2"/>
</dbReference>
<protein>
    <recommendedName>
        <fullName evidence="2 8">Elongation factor G</fullName>
        <shortName evidence="8">EF-G</shortName>
    </recommendedName>
</protein>
<dbReference type="SMART" id="SM00889">
    <property type="entry name" value="EFG_IV"/>
    <property type="match status" value="1"/>
</dbReference>
<evidence type="ECO:0000256" key="3">
    <source>
        <dbReference type="ARBA" id="ARBA00022741"/>
    </source>
</evidence>
<dbReference type="FunFam" id="3.30.230.10:FF:000003">
    <property type="entry name" value="Elongation factor G"/>
    <property type="match status" value="1"/>
</dbReference>
<dbReference type="InterPro" id="IPR014721">
    <property type="entry name" value="Ribsml_uS5_D2-typ_fold_subgr"/>
</dbReference>
<reference evidence="15 21" key="5">
    <citation type="submission" date="2019-04" db="EMBL/GenBank/DDBJ databases">
        <title>A reverse ecology approach based on a biological definition of microbial populations.</title>
        <authorList>
            <person name="Arevalo P."/>
            <person name="Vaninsberghe D."/>
            <person name="Elsherbini J."/>
            <person name="Gore J."/>
            <person name="Polz M."/>
        </authorList>
    </citation>
    <scope>NUCLEOTIDE SEQUENCE [LARGE SCALE GENOMIC DNA]</scope>
    <source>
        <strain evidence="15 21">10N.222.48.A1</strain>
    </source>
</reference>
<dbReference type="Gene3D" id="3.30.70.240">
    <property type="match status" value="1"/>
</dbReference>
<dbReference type="EMBL" id="MCXM01000008">
    <property type="protein sequence ID" value="PMK48590.1"/>
    <property type="molecule type" value="Genomic_DNA"/>
</dbReference>
<dbReference type="EMBL" id="MCSI01000043">
    <property type="protein sequence ID" value="PME71088.1"/>
    <property type="molecule type" value="Genomic_DNA"/>
</dbReference>
<evidence type="ECO:0000313" key="18">
    <source>
        <dbReference type="Proteomes" id="UP000235746"/>
    </source>
</evidence>
<dbReference type="Proteomes" id="UP000235778">
    <property type="component" value="Unassembled WGS sequence"/>
</dbReference>
<evidence type="ECO:0000313" key="15">
    <source>
        <dbReference type="EMBL" id="TKG12027.1"/>
    </source>
</evidence>
<dbReference type="EMBL" id="MCYL01000008">
    <property type="protein sequence ID" value="PML58335.1"/>
    <property type="molecule type" value="Genomic_DNA"/>
</dbReference>
<dbReference type="InterPro" id="IPR047872">
    <property type="entry name" value="EFG_IV"/>
</dbReference>
<dbReference type="EMBL" id="SYVO01000011">
    <property type="protein sequence ID" value="TKG12027.1"/>
    <property type="molecule type" value="Genomic_DNA"/>
</dbReference>
<dbReference type="Proteomes" id="UP000239763">
    <property type="component" value="Unassembled WGS sequence"/>
</dbReference>
<reference evidence="16 17" key="1">
    <citation type="submission" date="2016-07" db="EMBL/GenBank/DDBJ databases">
        <title>Nontailed viruses are major unrecognized killers of bacteria in the ocean.</title>
        <authorList>
            <person name="Kauffman K."/>
            <person name="Hussain F."/>
            <person name="Yang J."/>
            <person name="Arevalo P."/>
            <person name="Brown J."/>
            <person name="Cutler M."/>
            <person name="Kelly L."/>
            <person name="Polz M.F."/>
        </authorList>
    </citation>
    <scope>NUCLEOTIDE SEQUENCE [LARGE SCALE GENOMIC DNA]</scope>
    <source>
        <strain evidence="17">10N.261.48.A1</strain>
        <strain evidence="18">10N.261.51.B8</strain>
        <strain evidence="16">10N.261.52.F7</strain>
        <strain evidence="19">10N.286.55.C1</strain>
    </source>
</reference>
<dbReference type="SUPFAM" id="SSF50447">
    <property type="entry name" value="Translation proteins"/>
    <property type="match status" value="1"/>
</dbReference>
<keyword evidence="4 8" id="KW-0251">Elongation factor</keyword>
<evidence type="ECO:0000313" key="12">
    <source>
        <dbReference type="EMBL" id="PMK48590.1"/>
    </source>
</evidence>
<dbReference type="AlphaFoldDB" id="A0A1B9PTC7"/>
<dbReference type="GO" id="GO:0097216">
    <property type="term" value="F:guanosine tetraphosphate binding"/>
    <property type="evidence" value="ECO:0007669"/>
    <property type="project" value="UniProtKB-ARBA"/>
</dbReference>
<dbReference type="SMART" id="SM00838">
    <property type="entry name" value="EFG_C"/>
    <property type="match status" value="1"/>
</dbReference>
<keyword evidence="6 8" id="KW-0342">GTP-binding</keyword>
<evidence type="ECO:0000256" key="8">
    <source>
        <dbReference type="HAMAP-Rule" id="MF_00054"/>
    </source>
</evidence>
<keyword evidence="5 8" id="KW-0648">Protein biosynthesis</keyword>
<dbReference type="CDD" id="cd01886">
    <property type="entry name" value="EF-G"/>
    <property type="match status" value="1"/>
</dbReference>
<dbReference type="InterPro" id="IPR000640">
    <property type="entry name" value="EFG_V-like"/>
</dbReference>
<evidence type="ECO:0000313" key="10">
    <source>
        <dbReference type="EMBL" id="PME31761.1"/>
    </source>
</evidence>
<dbReference type="Pfam" id="PF00009">
    <property type="entry name" value="GTP_EFTU"/>
    <property type="match status" value="1"/>
</dbReference>
<dbReference type="Gene3D" id="3.30.230.10">
    <property type="match status" value="1"/>
</dbReference>
<dbReference type="EMBL" id="MCSB01000003">
    <property type="protein sequence ID" value="PME31761.1"/>
    <property type="molecule type" value="Genomic_DNA"/>
</dbReference>
<feature type="binding site" evidence="8">
    <location>
        <begin position="17"/>
        <end position="24"/>
    </location>
    <ligand>
        <name>GTP</name>
        <dbReference type="ChEBI" id="CHEBI:37565"/>
    </ligand>
</feature>
<dbReference type="Proteomes" id="UP000305840">
    <property type="component" value="Unassembled WGS sequence"/>
</dbReference>
<dbReference type="Pfam" id="PF14492">
    <property type="entry name" value="EFG_III"/>
    <property type="match status" value="1"/>
</dbReference>
<dbReference type="SUPFAM" id="SSF54211">
    <property type="entry name" value="Ribosomal protein S5 domain 2-like"/>
    <property type="match status" value="1"/>
</dbReference>
<dbReference type="GO" id="GO:0003746">
    <property type="term" value="F:translation elongation factor activity"/>
    <property type="evidence" value="ECO:0007669"/>
    <property type="project" value="UniProtKB-UniRule"/>
</dbReference>
<evidence type="ECO:0000256" key="5">
    <source>
        <dbReference type="ARBA" id="ARBA00022917"/>
    </source>
</evidence>
<evidence type="ECO:0000313" key="21">
    <source>
        <dbReference type="Proteomes" id="UP000305840"/>
    </source>
</evidence>
<dbReference type="Proteomes" id="UP000235554">
    <property type="component" value="Unassembled WGS sequence"/>
</dbReference>
<dbReference type="InterPro" id="IPR020568">
    <property type="entry name" value="Ribosomal_Su5_D2-typ_SF"/>
</dbReference>
<organism evidence="14 17">
    <name type="scientific">Vibrio lentus</name>
    <dbReference type="NCBI Taxonomy" id="136468"/>
    <lineage>
        <taxon>Bacteria</taxon>
        <taxon>Pseudomonadati</taxon>
        <taxon>Pseudomonadota</taxon>
        <taxon>Gammaproteobacteria</taxon>
        <taxon>Vibrionales</taxon>
        <taxon>Vibrionaceae</taxon>
        <taxon>Vibrio</taxon>
    </lineage>
</organism>
<dbReference type="GO" id="GO:0005525">
    <property type="term" value="F:GTP binding"/>
    <property type="evidence" value="ECO:0007669"/>
    <property type="project" value="UniProtKB-UniRule"/>
</dbReference>
<dbReference type="HAMAP" id="MF_00054_B">
    <property type="entry name" value="EF_G_EF_2_B"/>
    <property type="match status" value="1"/>
</dbReference>
<dbReference type="PRINTS" id="PR00315">
    <property type="entry name" value="ELONGATNFCT"/>
</dbReference>
<dbReference type="Gene3D" id="3.40.50.300">
    <property type="entry name" value="P-loop containing nucleotide triphosphate hydrolases"/>
    <property type="match status" value="1"/>
</dbReference>
<accession>A0A1B9PTC7</accession>
<evidence type="ECO:0000256" key="2">
    <source>
        <dbReference type="ARBA" id="ARBA00017872"/>
    </source>
</evidence>
<dbReference type="InterPro" id="IPR004161">
    <property type="entry name" value="EFTu-like_2"/>
</dbReference>
<dbReference type="FunFam" id="2.40.30.10:FF:000006">
    <property type="entry name" value="Elongation factor G"/>
    <property type="match status" value="1"/>
</dbReference>
<evidence type="ECO:0000313" key="20">
    <source>
        <dbReference type="Proteomes" id="UP000239763"/>
    </source>
</evidence>
<dbReference type="FunFam" id="3.30.70.870:FF:000001">
    <property type="entry name" value="Elongation factor G"/>
    <property type="match status" value="1"/>
</dbReference>
<dbReference type="RefSeq" id="WP_017104672.1">
    <property type="nucleotide sequence ID" value="NZ_AP025499.1"/>
</dbReference>
<keyword evidence="8" id="KW-0963">Cytoplasm</keyword>
<keyword evidence="20" id="KW-1185">Reference proteome</keyword>
<dbReference type="PANTHER" id="PTHR43261">
    <property type="entry name" value="TRANSLATION ELONGATION FACTOR G-RELATED"/>
    <property type="match status" value="1"/>
</dbReference>
<dbReference type="Pfam" id="PF03144">
    <property type="entry name" value="GTP_EFTU_D2"/>
    <property type="match status" value="1"/>
</dbReference>
<dbReference type="NCBIfam" id="TIGR00231">
    <property type="entry name" value="small_GTP"/>
    <property type="match status" value="1"/>
</dbReference>
<comment type="similarity">
    <text evidence="1 8">Belongs to the TRAFAC class translation factor GTPase superfamily. Classic translation factor GTPase family. EF-G/EF-2 subfamily.</text>
</comment>
<dbReference type="PANTHER" id="PTHR43261:SF1">
    <property type="entry name" value="RIBOSOME-RELEASING FACTOR 2, MITOCHONDRIAL"/>
    <property type="match status" value="1"/>
</dbReference>
<dbReference type="InterPro" id="IPR035647">
    <property type="entry name" value="EFG_III/V"/>
</dbReference>
<dbReference type="GO" id="GO:0005737">
    <property type="term" value="C:cytoplasm"/>
    <property type="evidence" value="ECO:0007669"/>
    <property type="project" value="UniProtKB-SubCell"/>
</dbReference>
<dbReference type="InterPro" id="IPR027417">
    <property type="entry name" value="P-loop_NTPase"/>
</dbReference>
<dbReference type="InterPro" id="IPR004540">
    <property type="entry name" value="Transl_elong_EFG/EF2"/>
</dbReference>
<dbReference type="FunFam" id="3.30.70.240:FF:000001">
    <property type="entry name" value="Elongation factor G"/>
    <property type="match status" value="1"/>
</dbReference>
<reference evidence="14 20" key="4">
    <citation type="journal article" date="2018" name="Nature">
        <title>A major lineage of non-tailed dsDNA viruses as unrecognized killers of marine bacteria.</title>
        <authorList>
            <person name="Kauffman K.M."/>
            <person name="Hussain F.A."/>
            <person name="Yang J."/>
            <person name="Arevalo P."/>
            <person name="Brown J.M."/>
            <person name="Chang W.K."/>
            <person name="VanInsberghe D."/>
            <person name="Elsherbini J."/>
            <person name="Sharma R.S."/>
            <person name="Cutler M.B."/>
            <person name="Kelly L."/>
            <person name="Polz M.F."/>
        </authorList>
    </citation>
    <scope>NUCLEOTIDE SEQUENCE</scope>
    <source>
        <strain evidence="14">10N.261.48.A1</strain>
        <strain evidence="13">10N.261.51.B8</strain>
        <strain evidence="12">10N.261.52.F7</strain>
        <strain evidence="11">10N.286.55.C1</strain>
        <strain evidence="10 20">10N.286.55.E1</strain>
    </source>
</reference>
<evidence type="ECO:0000256" key="7">
    <source>
        <dbReference type="ARBA" id="ARBA00024731"/>
    </source>
</evidence>
<comment type="function">
    <text evidence="7 8">Catalyzes the GTP-dependent ribosomal translocation step during translation elongation. During this step, the ribosome changes from the pre-translocational (PRE) to the post-translocational (POST) state as the newly formed A-site-bound peptidyl-tRNA and P-site-bound deacylated tRNA move to the P and E sites, respectively. Catalyzes the coordinated movement of the two tRNA molecules, the mRNA and conformational changes in the ribosome.</text>
</comment>
<reference evidence="11" key="2">
    <citation type="submission" date="2016-07" db="EMBL/GenBank/DDBJ databases">
        <authorList>
            <person name="Wan K."/>
            <person name="Booth B."/>
            <person name="Spirohn K."/>
            <person name="Hao T."/>
            <person name="Hu Y."/>
            <person name="Calderwood M."/>
            <person name="Hill D."/>
            <person name="Mohr S."/>
            <person name="Vidal M."/>
            <person name="Celniker S."/>
            <person name="Perrimon N."/>
        </authorList>
    </citation>
    <scope>NUCLEOTIDE SEQUENCE</scope>
    <source>
        <strain evidence="13">10N.261.51.B8</strain>
        <strain evidence="11">10N.286.55.C1</strain>
    </source>
</reference>
<dbReference type="CDD" id="cd04088">
    <property type="entry name" value="EFG_mtEFG_II"/>
    <property type="match status" value="1"/>
</dbReference>
<reference evidence="14" key="3">
    <citation type="submission" date="2016-07" db="EMBL/GenBank/DDBJ databases">
        <authorList>
            <person name="Kauffman K."/>
            <person name="Arevalo P."/>
            <person name="Polz M.F."/>
        </authorList>
    </citation>
    <scope>NUCLEOTIDE SEQUENCE</scope>
    <source>
        <strain evidence="14">10N.261.48.A1</strain>
        <strain evidence="12">10N.261.52.F7</strain>
        <strain evidence="10">10N.286.55.E1</strain>
    </source>
</reference>
<dbReference type="InterPro" id="IPR009000">
    <property type="entry name" value="Transl_B-barrel_sf"/>
</dbReference>
<dbReference type="CDD" id="cd03713">
    <property type="entry name" value="EFG_mtEFG_C"/>
    <property type="match status" value="1"/>
</dbReference>
<dbReference type="SUPFAM" id="SSF52540">
    <property type="entry name" value="P-loop containing nucleoside triphosphate hydrolases"/>
    <property type="match status" value="1"/>
</dbReference>
<dbReference type="InterPro" id="IPR005517">
    <property type="entry name" value="Transl_elong_EFG/EF2_IV"/>
</dbReference>
<sequence length="698" mass="77314">MARKTPIEQYRNIGIVAHVDAGKTTTSERILFYTGLSHKIGEVHDGAATMDWMEQEQERGITITSAATTTFWRGMEAQYSDHRINIIDTPGHVDFTIEVERSLRVLDGAVVVFCGSSGVEPQSETVWRQADKYQVPRMVFVNKMDRTGADFLRVVEQIKDRLGATPVPIQLNIGAEENFQGVVDLIKMKAINWNEADQGMTFTYEDIPADMQEMAEEYRTELVEAAAEANEELMDKYLEEGELTEAEIKQGLRTRTLNNEIVLATCGSAFKNKGVQAVLDAVVDFLPSPVDVPAIKGIDDDENEIERHADDKEPFSALAFKIATDPFVGTLTFIRVYSGVVESGKTAYNSVKKQRERLGRIVQMHSNKREEVKEVRAGDIAAIIGLKDVTTGETLCDQNHKIVLERMEFPDPVIQIVVEPRSQADQDKMTIALGKLAAEDPSFRVETDDETGQTLISGMGELHLDIIVDRMKREFSVNCNVGNPQVAYRETIRGTAKAEGKFIREHGGKGQYGHVWLKLEPSEAGEGFVFVDEIANGIVPKEFITSVAKGVEEQMNNGVLAGYPVLDIKATLYDGSYHEVDSSEMAFTIAASMAFRTGALEAQPVLLEPMMKVEVTTPEDWMGDVVGDINRRRGIIEGMDEGTAGLKIIRAQVPLSVMFGYATDLRSATQGRASYSMEFSEYAEVPKNVANAIIAERG</sequence>
<dbReference type="NCBIfam" id="NF009381">
    <property type="entry name" value="PRK12740.1-5"/>
    <property type="match status" value="1"/>
</dbReference>
<dbReference type="GO" id="GO:0003924">
    <property type="term" value="F:GTPase activity"/>
    <property type="evidence" value="ECO:0007669"/>
    <property type="project" value="InterPro"/>
</dbReference>
<dbReference type="GO" id="GO:0032790">
    <property type="term" value="P:ribosome disassembly"/>
    <property type="evidence" value="ECO:0007669"/>
    <property type="project" value="TreeGrafter"/>
</dbReference>
<dbReference type="Gene3D" id="3.30.70.870">
    <property type="entry name" value="Elongation Factor G (Translational Gtpase), domain 3"/>
    <property type="match status" value="1"/>
</dbReference>
<dbReference type="NCBIfam" id="TIGR00484">
    <property type="entry name" value="EF-G"/>
    <property type="match status" value="1"/>
</dbReference>
<feature type="domain" description="Tr-type G" evidence="9">
    <location>
        <begin position="8"/>
        <end position="290"/>
    </location>
</feature>